<sequence length="294" mass="33849">MKKIVIFGLFLMVIPGVLKAQTVNKIPFTTIDYTTNRLKNDSVNANTQQMNAFIQIPLLHNEKRLIGTRIAYNSQNITNVDDMMNAYLYGISANLYWRRTFAPGKQLHIFAQAGLYSDLKDISGNNFRYLFGATYITQKTEKLKTGLGLGYARQFFGHQIIPFISVNYKISDRWTFSGALPMRPQLSYVISERWIWVLQINGNVESYRLSEKDDDNAFIQTTTWEGLSKIKYVFAKKHQIHFGLGIMQQTINRYADASSNNWKIITFDLSKRDEPTDRIKLGGTTINFGYSLLF</sequence>
<reference evidence="1" key="1">
    <citation type="submission" date="2019-09" db="EMBL/GenBank/DDBJ databases">
        <authorList>
            <person name="Rodrigo-Torres L."/>
            <person name="Arahal R. D."/>
            <person name="Lucena T."/>
        </authorList>
    </citation>
    <scope>NUCLEOTIDE SEQUENCE</scope>
    <source>
        <strain evidence="1">ISS653</strain>
    </source>
</reference>
<evidence type="ECO:0000313" key="1">
    <source>
        <dbReference type="EMBL" id="VVV00971.1"/>
    </source>
</evidence>
<organism evidence="1 2">
    <name type="scientific">Mesonia oceanica</name>
    <dbReference type="NCBI Taxonomy" id="2687242"/>
    <lineage>
        <taxon>Bacteria</taxon>
        <taxon>Pseudomonadati</taxon>
        <taxon>Bacteroidota</taxon>
        <taxon>Flavobacteriia</taxon>
        <taxon>Flavobacteriales</taxon>
        <taxon>Flavobacteriaceae</taxon>
        <taxon>Mesonia</taxon>
    </lineage>
</organism>
<gene>
    <name evidence="1" type="ORF">FVB9532_02247</name>
</gene>
<dbReference type="Proteomes" id="UP000356253">
    <property type="component" value="Unassembled WGS sequence"/>
</dbReference>
<keyword evidence="2" id="KW-1185">Reference proteome</keyword>
<name>A0AC61Y8X1_9FLAO</name>
<comment type="caution">
    <text evidence="1">The sequence shown here is derived from an EMBL/GenBank/DDBJ whole genome shotgun (WGS) entry which is preliminary data.</text>
</comment>
<proteinExistence type="predicted"/>
<evidence type="ECO:0000313" key="2">
    <source>
        <dbReference type="Proteomes" id="UP000356253"/>
    </source>
</evidence>
<protein>
    <submittedName>
        <fullName evidence="1">Uncharacterized protein</fullName>
    </submittedName>
</protein>
<accession>A0AC61Y8X1</accession>
<dbReference type="EMBL" id="CABVMM010000008">
    <property type="protein sequence ID" value="VVV00971.1"/>
    <property type="molecule type" value="Genomic_DNA"/>
</dbReference>